<dbReference type="InterPro" id="IPR036079">
    <property type="entry name" value="ATPase_csu/dsu_sf"/>
</dbReference>
<name>A0AA91JNF7_9ENTE</name>
<dbReference type="GO" id="GO:0046961">
    <property type="term" value="F:proton-transporting ATPase activity, rotational mechanism"/>
    <property type="evidence" value="ECO:0007669"/>
    <property type="project" value="InterPro"/>
</dbReference>
<dbReference type="PANTHER" id="PTHR38682">
    <property type="entry name" value="V-TYPE ATP SYNTHASE SUBUNIT C"/>
    <property type="match status" value="1"/>
</dbReference>
<dbReference type="InterPro" id="IPR044911">
    <property type="entry name" value="V-type_ATPase_csu/dsu_dom_3"/>
</dbReference>
<evidence type="ECO:0000256" key="3">
    <source>
        <dbReference type="ARBA" id="ARBA00023065"/>
    </source>
</evidence>
<comment type="caution">
    <text evidence="4">The sequence shown here is derived from an EMBL/GenBank/DDBJ whole genome shotgun (WGS) entry which is preliminary data.</text>
</comment>
<dbReference type="InterPro" id="IPR002843">
    <property type="entry name" value="ATPase_V0-cplx_csu/dsu"/>
</dbReference>
<dbReference type="PANTHER" id="PTHR38682:SF1">
    <property type="entry name" value="V-TYPE ATP SYNTHASE SUBUNIT C"/>
    <property type="match status" value="1"/>
</dbReference>
<organism evidence="4 5">
    <name type="scientific">Enterococcus silesiacus</name>
    <dbReference type="NCBI Taxonomy" id="332949"/>
    <lineage>
        <taxon>Bacteria</taxon>
        <taxon>Bacillati</taxon>
        <taxon>Bacillota</taxon>
        <taxon>Bacilli</taxon>
        <taxon>Lactobacillales</taxon>
        <taxon>Enterococcaceae</taxon>
        <taxon>Enterococcus</taxon>
    </lineage>
</organism>
<keyword evidence="2" id="KW-0813">Transport</keyword>
<evidence type="ECO:0000256" key="2">
    <source>
        <dbReference type="ARBA" id="ARBA00022448"/>
    </source>
</evidence>
<evidence type="ECO:0000313" key="5">
    <source>
        <dbReference type="Proteomes" id="UP000183039"/>
    </source>
</evidence>
<evidence type="ECO:0008006" key="6">
    <source>
        <dbReference type="Google" id="ProtNLM"/>
    </source>
</evidence>
<dbReference type="EMBL" id="JXLC01000020">
    <property type="protein sequence ID" value="OJG90193.1"/>
    <property type="molecule type" value="Genomic_DNA"/>
</dbReference>
<dbReference type="InterPro" id="IPR050873">
    <property type="entry name" value="V-ATPase_V0D/AC39_subunit"/>
</dbReference>
<evidence type="ECO:0000313" key="4">
    <source>
        <dbReference type="EMBL" id="OJG90193.1"/>
    </source>
</evidence>
<dbReference type="SUPFAM" id="SSF103486">
    <property type="entry name" value="V-type ATP synthase subunit C"/>
    <property type="match status" value="1"/>
</dbReference>
<comment type="similarity">
    <text evidence="1">Belongs to the V-ATPase V0D/AC39 subunit family.</text>
</comment>
<gene>
    <name evidence="4" type="ORF">RV15_GL001457</name>
</gene>
<proteinExistence type="inferred from homology"/>
<accession>A0AA91JNF7</accession>
<evidence type="ECO:0000256" key="1">
    <source>
        <dbReference type="ARBA" id="ARBA00006709"/>
    </source>
</evidence>
<dbReference type="AlphaFoldDB" id="A0AA91JNF7"/>
<sequence>MMKETAYNQINPLIRLKETELLSNAQYEQLLNAKNTEELKDVLRNTVYGAYMAADFAERFEYIYSKEKGKLYEWLYEMAPEPEVITIYTSRITFHNLKVLTKAELTGKELDYLFIDDGRYSIETLKSAIRTRLSTELPEALMTAILEVLDYFQESSTLQAIDIIYDRNFLTFQRQLAEKIGDQDILAEVTAFIDLTNISTMARGIIQGQHENFLSTVLSSSGNIPKERFLEFTEQTLSAFTEFVLGTRYGDLLAPIVSVETKELDLVAFEKVKDNYLTSLYDRAKIMAFGPLPLLAFLNAKEVEWKNLRLILVSKRSNFPIEVIRERMRVTDGA</sequence>
<dbReference type="Pfam" id="PF01992">
    <property type="entry name" value="vATP-synt_AC39"/>
    <property type="match status" value="1"/>
</dbReference>
<dbReference type="InterPro" id="IPR035067">
    <property type="entry name" value="V-type_ATPase_csu/dsu"/>
</dbReference>
<protein>
    <recommendedName>
        <fullName evidence="6">ATPase V</fullName>
    </recommendedName>
</protein>
<dbReference type="Gene3D" id="1.20.1690.10">
    <property type="entry name" value="V-type ATP synthase subunit C domain"/>
    <property type="match status" value="2"/>
</dbReference>
<dbReference type="Gene3D" id="1.10.132.50">
    <property type="entry name" value="ATP synthase (C/AC39) subunit, domain 3"/>
    <property type="match status" value="1"/>
</dbReference>
<dbReference type="Proteomes" id="UP000183039">
    <property type="component" value="Unassembled WGS sequence"/>
</dbReference>
<reference evidence="4 5" key="1">
    <citation type="submission" date="2014-12" db="EMBL/GenBank/DDBJ databases">
        <title>Draft genome sequences of 29 type strains of Enterococci.</title>
        <authorList>
            <person name="Zhong Z."/>
            <person name="Sun Z."/>
            <person name="Liu W."/>
            <person name="Zhang W."/>
            <person name="Zhang H."/>
        </authorList>
    </citation>
    <scope>NUCLEOTIDE SEQUENCE [LARGE SCALE GENOMIC DNA]</scope>
    <source>
        <strain evidence="4 5">DSM 22801</strain>
    </source>
</reference>
<keyword evidence="3" id="KW-0406">Ion transport</keyword>